<keyword evidence="2" id="KW-1185">Reference proteome</keyword>
<gene>
    <name evidence="1" type="ORF">RM609_09695</name>
</gene>
<name>A0ABU2SK44_9ACTN</name>
<comment type="caution">
    <text evidence="1">The sequence shown here is derived from an EMBL/GenBank/DDBJ whole genome shotgun (WGS) entry which is preliminary data.</text>
</comment>
<dbReference type="RefSeq" id="WP_311609595.1">
    <property type="nucleotide sequence ID" value="NZ_JAVRFI010000004.1"/>
</dbReference>
<accession>A0ABU2SK44</accession>
<dbReference type="Proteomes" id="UP001180531">
    <property type="component" value="Unassembled WGS sequence"/>
</dbReference>
<reference evidence="1" key="1">
    <citation type="submission" date="2024-05" db="EMBL/GenBank/DDBJ databases">
        <title>30 novel species of actinomycetes from the DSMZ collection.</title>
        <authorList>
            <person name="Nouioui I."/>
        </authorList>
    </citation>
    <scope>NUCLEOTIDE SEQUENCE</scope>
    <source>
        <strain evidence="1">DSM 40473</strain>
    </source>
</reference>
<organism evidence="1 2">
    <name type="scientific">Streptomyces hesseae</name>
    <dbReference type="NCBI Taxonomy" id="3075519"/>
    <lineage>
        <taxon>Bacteria</taxon>
        <taxon>Bacillati</taxon>
        <taxon>Actinomycetota</taxon>
        <taxon>Actinomycetes</taxon>
        <taxon>Kitasatosporales</taxon>
        <taxon>Streptomycetaceae</taxon>
        <taxon>Streptomyces</taxon>
    </lineage>
</organism>
<protein>
    <submittedName>
        <fullName evidence="1">Uncharacterized protein</fullName>
    </submittedName>
</protein>
<proteinExistence type="predicted"/>
<dbReference type="EMBL" id="JAVRFI010000004">
    <property type="protein sequence ID" value="MDT0449348.1"/>
    <property type="molecule type" value="Genomic_DNA"/>
</dbReference>
<sequence length="128" mass="13567">MVDPVSLGAITSAVTAAAGSVGTEAGRQVWGSLVQLARRAFGRGPAGEDETGTAVLPLDPGDEQQVQSLAALIFGRVYQDTAFAEEYRRWAEQAEAVRVSVDNSTVNNTFSGGHATHLYQGRDFNIGR</sequence>
<evidence type="ECO:0000313" key="2">
    <source>
        <dbReference type="Proteomes" id="UP001180531"/>
    </source>
</evidence>
<evidence type="ECO:0000313" key="1">
    <source>
        <dbReference type="EMBL" id="MDT0449348.1"/>
    </source>
</evidence>